<feature type="transmembrane region" description="Helical" evidence="2">
    <location>
        <begin position="413"/>
        <end position="435"/>
    </location>
</feature>
<accession>A0A1Y6CZA4</accession>
<evidence type="ECO:0000313" key="3">
    <source>
        <dbReference type="EMBL" id="SMF95707.1"/>
    </source>
</evidence>
<feature type="compositionally biased region" description="Basic and acidic residues" evidence="1">
    <location>
        <begin position="258"/>
        <end position="268"/>
    </location>
</feature>
<dbReference type="STRING" id="1760988.SAMN02949497_3081"/>
<organism evidence="3 4">
    <name type="scientific">Methylomagnum ishizawai</name>
    <dbReference type="NCBI Taxonomy" id="1760988"/>
    <lineage>
        <taxon>Bacteria</taxon>
        <taxon>Pseudomonadati</taxon>
        <taxon>Pseudomonadota</taxon>
        <taxon>Gammaproteobacteria</taxon>
        <taxon>Methylococcales</taxon>
        <taxon>Methylococcaceae</taxon>
        <taxon>Methylomagnum</taxon>
    </lineage>
</organism>
<feature type="transmembrane region" description="Helical" evidence="2">
    <location>
        <begin position="545"/>
        <end position="564"/>
    </location>
</feature>
<keyword evidence="2" id="KW-1133">Transmembrane helix</keyword>
<protein>
    <recommendedName>
        <fullName evidence="5">SMODS and SLOG-associating 2TM effector domain-containing protein</fullName>
    </recommendedName>
</protein>
<feature type="transmembrane region" description="Helical" evidence="2">
    <location>
        <begin position="379"/>
        <end position="401"/>
    </location>
</feature>
<dbReference type="Gene3D" id="3.40.50.450">
    <property type="match status" value="1"/>
</dbReference>
<reference evidence="3 4" key="1">
    <citation type="submission" date="2016-12" db="EMBL/GenBank/DDBJ databases">
        <authorList>
            <person name="Song W.-J."/>
            <person name="Kurnit D.M."/>
        </authorList>
    </citation>
    <scope>NUCLEOTIDE SEQUENCE [LARGE SCALE GENOMIC DNA]</scope>
    <source>
        <strain evidence="3 4">175</strain>
    </source>
</reference>
<keyword evidence="2" id="KW-0812">Transmembrane</keyword>
<feature type="region of interest" description="Disordered" evidence="1">
    <location>
        <begin position="1"/>
        <end position="30"/>
    </location>
</feature>
<sequence>MNPPVETHPPKPRLALNVGVTGHRPNRLNPDQQETLRASIAEVLERIAQAFHELAGAPGTDQIYDLDEQPALRLLSPLAEGADRIAAESALAAGYEVQCPLPFPVDEYRKDFEEQANHPYDTRGEFDGLLAKIQADPRNRILELDGIRQTEGDKNLAYWKAGQLLLRHSDILLAIWDGIENKTSVGTAGMVARAGRDRIPTVRILAHQPDCIEFRDHELTGNTWRALAVDDSMEQRIRQILLPPQPPAPSAAAPNQARDCKEQQDHGTAHPPKHPPEVGGDSIRCAYFQHPEPKLTPVASSYRLFFAALGKRQLNGWNNSYQQGALYQWDAIETAITKLPVPPPATVSVETELRNNVRKHFLWADRLATYYADEYRGTYCLMFSLTFVAVFLALLSGPFRIFEDLFDGIIAKLSPWLTFGELISIGVILWLWFLCHHRQLHERWLDFRLLAELLRQRMFLLPIGGMVSLEMPDYATEHDRSYGWVLWLTRAVNRAEGLPAVPAGGFTQAYRQGYTEYLAELLCDQVRYHAKNFHRNNNIAMAIHTADYVLMCSIIVACFIHFGAHFAQEHFEEYKKILGYVMDIAAIAAAVLPALGAALHGLFGHGEYRRVADRSEGMLKKLKSIVNELSLQGGTPLSAAKLENLAEQANEAMSQELTDWRVIFRAKPLEPHI</sequence>
<evidence type="ECO:0008006" key="5">
    <source>
        <dbReference type="Google" id="ProtNLM"/>
    </source>
</evidence>
<evidence type="ECO:0000256" key="2">
    <source>
        <dbReference type="SAM" id="Phobius"/>
    </source>
</evidence>
<feature type="transmembrane region" description="Helical" evidence="2">
    <location>
        <begin position="584"/>
        <end position="604"/>
    </location>
</feature>
<gene>
    <name evidence="3" type="ORF">SAMN02949497_3081</name>
</gene>
<keyword evidence="2" id="KW-0472">Membrane</keyword>
<evidence type="ECO:0000313" key="4">
    <source>
        <dbReference type="Proteomes" id="UP000192923"/>
    </source>
</evidence>
<feature type="region of interest" description="Disordered" evidence="1">
    <location>
        <begin position="243"/>
        <end position="283"/>
    </location>
</feature>
<proteinExistence type="predicted"/>
<name>A0A1Y6CZA4_9GAMM</name>
<keyword evidence="4" id="KW-1185">Reference proteome</keyword>
<dbReference type="AlphaFoldDB" id="A0A1Y6CZA4"/>
<dbReference type="Proteomes" id="UP000192923">
    <property type="component" value="Unassembled WGS sequence"/>
</dbReference>
<dbReference type="EMBL" id="FXAM01000001">
    <property type="protein sequence ID" value="SMF95707.1"/>
    <property type="molecule type" value="Genomic_DNA"/>
</dbReference>
<evidence type="ECO:0000256" key="1">
    <source>
        <dbReference type="SAM" id="MobiDB-lite"/>
    </source>
</evidence>